<comment type="caution">
    <text evidence="1">The sequence shown here is derived from an EMBL/GenBank/DDBJ whole genome shotgun (WGS) entry which is preliminary data.</text>
</comment>
<gene>
    <name evidence="1" type="ORF">M5K25_012904</name>
</gene>
<evidence type="ECO:0000313" key="1">
    <source>
        <dbReference type="EMBL" id="KAL0917810.1"/>
    </source>
</evidence>
<evidence type="ECO:0000313" key="2">
    <source>
        <dbReference type="Proteomes" id="UP001552299"/>
    </source>
</evidence>
<dbReference type="EMBL" id="JANQDX010000010">
    <property type="protein sequence ID" value="KAL0917810.1"/>
    <property type="molecule type" value="Genomic_DNA"/>
</dbReference>
<proteinExistence type="predicted"/>
<name>A0ABD0UZ06_DENTH</name>
<dbReference type="AlphaFoldDB" id="A0ABD0UZ06"/>
<sequence length="158" mass="17594">MDRRVGFSRNAGAMDSIKRRGHREVWGIADGYLVLELVGVRLELFEFILPMSTNVFSHPPSDGRVPMSFLTLLMMAENHVLSYPPDDGRVPQTADDELSIRVSTKDGQRLEEEEEISLSCETLISCASSKGVPVIIRFAKEKSGVDNPLCSDHSLLLF</sequence>
<organism evidence="1 2">
    <name type="scientific">Dendrobium thyrsiflorum</name>
    <name type="common">Pinecone-like raceme dendrobium</name>
    <name type="synonym">Orchid</name>
    <dbReference type="NCBI Taxonomy" id="117978"/>
    <lineage>
        <taxon>Eukaryota</taxon>
        <taxon>Viridiplantae</taxon>
        <taxon>Streptophyta</taxon>
        <taxon>Embryophyta</taxon>
        <taxon>Tracheophyta</taxon>
        <taxon>Spermatophyta</taxon>
        <taxon>Magnoliopsida</taxon>
        <taxon>Liliopsida</taxon>
        <taxon>Asparagales</taxon>
        <taxon>Orchidaceae</taxon>
        <taxon>Epidendroideae</taxon>
        <taxon>Malaxideae</taxon>
        <taxon>Dendrobiinae</taxon>
        <taxon>Dendrobium</taxon>
    </lineage>
</organism>
<protein>
    <submittedName>
        <fullName evidence="1">Uncharacterized protein</fullName>
    </submittedName>
</protein>
<reference evidence="1 2" key="1">
    <citation type="journal article" date="2024" name="Plant Biotechnol. J.">
        <title>Dendrobium thyrsiflorum genome and its molecular insights into genes involved in important horticultural traits.</title>
        <authorList>
            <person name="Chen B."/>
            <person name="Wang J.Y."/>
            <person name="Zheng P.J."/>
            <person name="Li K.L."/>
            <person name="Liang Y.M."/>
            <person name="Chen X.F."/>
            <person name="Zhang C."/>
            <person name="Zhao X."/>
            <person name="He X."/>
            <person name="Zhang G.Q."/>
            <person name="Liu Z.J."/>
            <person name="Xu Q."/>
        </authorList>
    </citation>
    <scope>NUCLEOTIDE SEQUENCE [LARGE SCALE GENOMIC DNA]</scope>
    <source>
        <strain evidence="1">GZMU011</strain>
    </source>
</reference>
<keyword evidence="2" id="KW-1185">Reference proteome</keyword>
<dbReference type="Proteomes" id="UP001552299">
    <property type="component" value="Unassembled WGS sequence"/>
</dbReference>
<accession>A0ABD0UZ06</accession>